<dbReference type="AlphaFoldDB" id="A0A0N5A2N6"/>
<organism evidence="3 4">
    <name type="scientific">Parastrongyloides trichosuri</name>
    <name type="common">Possum-specific nematode worm</name>
    <dbReference type="NCBI Taxonomy" id="131310"/>
    <lineage>
        <taxon>Eukaryota</taxon>
        <taxon>Metazoa</taxon>
        <taxon>Ecdysozoa</taxon>
        <taxon>Nematoda</taxon>
        <taxon>Chromadorea</taxon>
        <taxon>Rhabditida</taxon>
        <taxon>Tylenchina</taxon>
        <taxon>Panagrolaimomorpha</taxon>
        <taxon>Strongyloidoidea</taxon>
        <taxon>Strongyloididae</taxon>
        <taxon>Parastrongyloides</taxon>
    </lineage>
</organism>
<feature type="compositionally biased region" description="Basic and acidic residues" evidence="1">
    <location>
        <begin position="100"/>
        <end position="110"/>
    </location>
</feature>
<dbReference type="WBParaSite" id="PTRK_0001589700.1">
    <property type="protein sequence ID" value="PTRK_0001589700.1"/>
    <property type="gene ID" value="PTRK_0001589700"/>
</dbReference>
<feature type="compositionally biased region" description="Basic and acidic residues" evidence="1">
    <location>
        <begin position="304"/>
        <end position="323"/>
    </location>
</feature>
<name>A0A0N5A2N6_PARTI</name>
<evidence type="ECO:0000313" key="3">
    <source>
        <dbReference type="Proteomes" id="UP000038045"/>
    </source>
</evidence>
<accession>A0A0N5A2N6</accession>
<keyword evidence="2" id="KW-0732">Signal</keyword>
<feature type="region of interest" description="Disordered" evidence="1">
    <location>
        <begin position="53"/>
        <end position="339"/>
    </location>
</feature>
<feature type="compositionally biased region" description="Basic residues" evidence="1">
    <location>
        <begin position="170"/>
        <end position="179"/>
    </location>
</feature>
<proteinExistence type="predicted"/>
<dbReference type="Proteomes" id="UP000038045">
    <property type="component" value="Unplaced"/>
</dbReference>
<dbReference type="PROSITE" id="PS51257">
    <property type="entry name" value="PROKAR_LIPOPROTEIN"/>
    <property type="match status" value="1"/>
</dbReference>
<keyword evidence="3" id="KW-1185">Reference proteome</keyword>
<evidence type="ECO:0000313" key="4">
    <source>
        <dbReference type="WBParaSite" id="PTRK_0001589700.1"/>
    </source>
</evidence>
<reference evidence="4" key="1">
    <citation type="submission" date="2017-02" db="UniProtKB">
        <authorList>
            <consortium name="WormBaseParasite"/>
        </authorList>
    </citation>
    <scope>IDENTIFICATION</scope>
</reference>
<feature type="compositionally biased region" description="Basic and acidic residues" evidence="1">
    <location>
        <begin position="216"/>
        <end position="225"/>
    </location>
</feature>
<feature type="signal peptide" evidence="2">
    <location>
        <begin position="1"/>
        <end position="19"/>
    </location>
</feature>
<protein>
    <submittedName>
        <fullName evidence="4">Lipoprotein</fullName>
    </submittedName>
</protein>
<evidence type="ECO:0000256" key="1">
    <source>
        <dbReference type="SAM" id="MobiDB-lite"/>
    </source>
</evidence>
<feature type="compositionally biased region" description="Basic residues" evidence="1">
    <location>
        <begin position="71"/>
        <end position="81"/>
    </location>
</feature>
<evidence type="ECO:0000256" key="2">
    <source>
        <dbReference type="SAM" id="SignalP"/>
    </source>
</evidence>
<feature type="chain" id="PRO_5005892804" evidence="2">
    <location>
        <begin position="20"/>
        <end position="339"/>
    </location>
</feature>
<sequence>MRLTFWLTAAAFAAVSALGACAPTVAPLATSVGPLPVAGYDWFLNEDPDEPRLSYGLAQRPRPTSGLCGARHAHRHGRRRRGLAEASGSSARLLRRRDRQHPARAGDRPDPGPFGRRQRPGPGRARPEAGRGGRCPAAPVQRPARLHPRRAAGPVPRPRPRHCRGTDHRPPHRLARPAARRICAEGPAGAGSGPPPRRPRPLRLPGPQPHHHRPDRRPDPPDRSGRSRPHPRPHGDGDARRRLDRRLRRFPELPAHRPAILRPDARGTAGEGVGDRQTLGRPPAVLVRHPAAPALRRASGAGRDGGDLHHRPLQRRLDGDGRCGRLHRQHRQAGPAAPV</sequence>